<evidence type="ECO:0000256" key="2">
    <source>
        <dbReference type="ARBA" id="ARBA00023242"/>
    </source>
</evidence>
<dbReference type="OrthoDB" id="6513151at2759"/>
<evidence type="ECO:0000256" key="1">
    <source>
        <dbReference type="ARBA" id="ARBA00004123"/>
    </source>
</evidence>
<dbReference type="KEGG" id="hazt:108681163"/>
<gene>
    <name evidence="7" type="primary">LOC108681163</name>
</gene>
<evidence type="ECO:0000313" key="6">
    <source>
        <dbReference type="Proteomes" id="UP000694843"/>
    </source>
</evidence>
<feature type="compositionally biased region" description="Basic residues" evidence="3">
    <location>
        <begin position="2486"/>
        <end position="2496"/>
    </location>
</feature>
<dbReference type="OMA" id="SSERDWY"/>
<keyword evidence="2" id="KW-0539">Nucleus</keyword>
<dbReference type="InterPro" id="IPR025151">
    <property type="entry name" value="ELYS_dom"/>
</dbReference>
<feature type="compositionally biased region" description="Basic and acidic residues" evidence="3">
    <location>
        <begin position="1722"/>
        <end position="1735"/>
    </location>
</feature>
<dbReference type="RefSeq" id="XP_018025653.1">
    <property type="nucleotide sequence ID" value="XM_018170164.2"/>
</dbReference>
<dbReference type="GO" id="GO:0005634">
    <property type="term" value="C:nucleus"/>
    <property type="evidence" value="ECO:0007669"/>
    <property type="project" value="UniProtKB-SubCell"/>
</dbReference>
<dbReference type="Pfam" id="PF13934">
    <property type="entry name" value="ELYS"/>
    <property type="match status" value="1"/>
</dbReference>
<dbReference type="GeneID" id="108681163"/>
<feature type="region of interest" description="Disordered" evidence="3">
    <location>
        <begin position="2060"/>
        <end position="2102"/>
    </location>
</feature>
<feature type="domain" description="ELYS-like" evidence="4">
    <location>
        <begin position="792"/>
        <end position="1015"/>
    </location>
</feature>
<dbReference type="PANTHER" id="PTHR21583:SF8">
    <property type="entry name" value="PROTEIN ELYS"/>
    <property type="match status" value="1"/>
</dbReference>
<feature type="region of interest" description="Disordered" evidence="3">
    <location>
        <begin position="1808"/>
        <end position="1833"/>
    </location>
</feature>
<comment type="subcellular location">
    <subcellularLocation>
        <location evidence="1">Nucleus</location>
    </subcellularLocation>
</comment>
<organism evidence="6 7">
    <name type="scientific">Hyalella azteca</name>
    <name type="common">Amphipod</name>
    <dbReference type="NCBI Taxonomy" id="294128"/>
    <lineage>
        <taxon>Eukaryota</taxon>
        <taxon>Metazoa</taxon>
        <taxon>Ecdysozoa</taxon>
        <taxon>Arthropoda</taxon>
        <taxon>Crustacea</taxon>
        <taxon>Multicrustacea</taxon>
        <taxon>Malacostraca</taxon>
        <taxon>Eumalacostraca</taxon>
        <taxon>Peracarida</taxon>
        <taxon>Amphipoda</taxon>
        <taxon>Senticaudata</taxon>
        <taxon>Talitrida</taxon>
        <taxon>Talitroidea</taxon>
        <taxon>Hyalellidae</taxon>
        <taxon>Hyalella</taxon>
    </lineage>
</organism>
<keyword evidence="6" id="KW-1185">Reference proteome</keyword>
<evidence type="ECO:0000256" key="3">
    <source>
        <dbReference type="SAM" id="MobiDB-lite"/>
    </source>
</evidence>
<feature type="region of interest" description="Disordered" evidence="3">
    <location>
        <begin position="1272"/>
        <end position="1297"/>
    </location>
</feature>
<name>A0A8B7PHL0_HYAAZ</name>
<evidence type="ECO:0000313" key="7">
    <source>
        <dbReference type="RefSeq" id="XP_018025653.1"/>
    </source>
</evidence>
<feature type="region of interest" description="Disordered" evidence="3">
    <location>
        <begin position="2139"/>
        <end position="2188"/>
    </location>
</feature>
<feature type="compositionally biased region" description="Low complexity" evidence="3">
    <location>
        <begin position="2356"/>
        <end position="2371"/>
    </location>
</feature>
<dbReference type="Proteomes" id="UP000694843">
    <property type="component" value="Unplaced"/>
</dbReference>
<feature type="region of interest" description="Disordered" evidence="3">
    <location>
        <begin position="1710"/>
        <end position="1735"/>
    </location>
</feature>
<dbReference type="Pfam" id="PF16687">
    <property type="entry name" value="ELYS-bb"/>
    <property type="match status" value="1"/>
</dbReference>
<feature type="region of interest" description="Disordered" evidence="3">
    <location>
        <begin position="2303"/>
        <end position="2496"/>
    </location>
</feature>
<feature type="compositionally biased region" description="Acidic residues" evidence="3">
    <location>
        <begin position="2390"/>
        <end position="2409"/>
    </location>
</feature>
<feature type="region of interest" description="Disordered" evidence="3">
    <location>
        <begin position="2015"/>
        <end position="2036"/>
    </location>
</feature>
<feature type="compositionally biased region" description="Low complexity" evidence="3">
    <location>
        <begin position="2168"/>
        <end position="2183"/>
    </location>
</feature>
<feature type="domain" description="ELYS beta-propeller" evidence="5">
    <location>
        <begin position="37"/>
        <end position="549"/>
    </location>
</feature>
<feature type="region of interest" description="Disordered" evidence="3">
    <location>
        <begin position="2211"/>
        <end position="2234"/>
    </location>
</feature>
<feature type="compositionally biased region" description="Polar residues" evidence="3">
    <location>
        <begin position="1645"/>
        <end position="1656"/>
    </location>
</feature>
<feature type="compositionally biased region" description="Polar residues" evidence="3">
    <location>
        <begin position="2211"/>
        <end position="2223"/>
    </location>
</feature>
<reference evidence="7" key="1">
    <citation type="submission" date="2025-08" db="UniProtKB">
        <authorList>
            <consortium name="RefSeq"/>
        </authorList>
    </citation>
    <scope>IDENTIFICATION</scope>
    <source>
        <tissue evidence="7">Whole organism</tissue>
    </source>
</reference>
<feature type="region of interest" description="Disordered" evidence="3">
    <location>
        <begin position="1183"/>
        <end position="1249"/>
    </location>
</feature>
<evidence type="ECO:0000259" key="5">
    <source>
        <dbReference type="Pfam" id="PF16687"/>
    </source>
</evidence>
<sequence>MAEELSLVLSAEASHHTSLPAIPNIISEACPPTYSLQPSVLGGYLSSGSQLVWRAFGPTVEVLNSSNGTRVAAWTFGAILRSMEAKVLSVCGVGQAPGVISHIVCGVDRGPEASPRGLAAVLSLNSSKIVRAFLFPNAVVQVCPITGGTAWVDACTLHPSLRHCSPLVVIATNQPSLHLLDLALDVSAEIGKSDEVNPASLVSLPLTSCSSTSVLQHRLSALRERLHFSTTILEGSVSSSRFSLLGPNDAVLCQLPVEAVAVTSLLYIPQIASLAVGYNFGAFQLYNIRSMAIDCTSPYEEGVPGVISFAYQEPENDPRNCVYLWLCRSNAPSDFQSSESGDGGAVCTLYSMTYEKREWIEGHGLSYQGLSSISPRFEFEADGSPSCWGSPEGGGATVLFTCHTITRPTPPSTPPPLANCPPSLLLSATDEEGSSSLVSDLSLCLFGWYSRTSNERGRSSIQHYVALFDINQWYQAQMPGSARLTTGKMCPYMSFHRLDRVPCGTNERVLAAAPLTTSNIVRHMAPSGSSERDWYPASLSYGVGVLSSSGCAWYQCRSSQRACLRWLLAQGPAAVLMCPQDAVARCSFAGLSGEHDFLSPRLDSKKSEREIVLDTCLSQHLLSVLSECVSEFSEGRFAGMGCTLPSFLHWAWSKVTDTKADTDALLLRLFSCGDAQLTPEQLQRLHHNLNVLGSLRTLLALCAQHTPITTKHAGGGRGEVSAYSTVVTLLHQHLTVTLWFQHCQLLPEVDPSLAMEDSSAVPYPALNLAQIYQNRRQEIRELSPNLEGTDLLMIDLLIEELGVKNMNEWGEGCPVYPPQSLQALLDLYLLADVDLSLKHRIVQYLFLDLSSILSDGFSSAVEQLIKFPASAKLSPSIIKLTQAFWLLDQKDFQSAVDLFLDPLVVRTDITTAQHRRIIRALLCQNEAYLALRYYEGRKPPHQELEDVQLQLSVLLANGRVREAFHYQRNHATVANHLKLLLHLLQGCEFYGLLHELLQLPLSAAEENAFLDFLRDSEQPLAKHILTVACLRNFRYNDAGSIGLAEDKQKQAARTALLHCYSAHLQPNIVPTAMKEHHNRYEYSAKQPLSACLRQAALSPVTKAKSFRDRLAFAQDKLPTEPFTPFRSRLQRQEKRTVNDLSKSECSLLFPSRVLEKSRAADSTASASTRGSILANVSAHITGLLSTPPAPRRARPSFLSRAPSVNGSTAASTPQSILKVRSLLKRPMSPCSSSGDLSVPPPPRSSTRPVVHSKVLLEEDGEASDSSCLTPKQLRFALPSPPPQETSSEAPTRDDVTGLTKIASDLEKNGEDSDDISDLDVQLEPYINKRASMDKTTALYEEQESWELIGDQSLPTEMPPSFTGVLQRVSADETVNRSQVELDSKRKEELDKCPVDEDEDSVLSGINEHFFSFESEEQDESQAGCHEQETDVLKHGNVDQHRAEYEVKDNTQTDFNCEQNDNEKLIAQKSCEPFVTSGYQEEETRGNEPVELRAPRKELDDTTIGDEIVDTCAEEVSSVNQWLNEPCDTVPILSSATHNSCRFLVEEQSSQDATRFQIEGKNTNFSSSSHKISTSSHVLSLNEITAEEVESCLLENATTSTGAFSVVESTTRSVNEVLVSSKRRRRSSSSESEGQEVVEKPPSKTAKFSNETRQFTSVVERETIQSLHFSDDENDSNDDEPNVEDKDAHDVIMSQNNNAAPEQIVLSPASIHDSEGLSSSTASKKENSTRRGVADESHLHFTEIPLTRSQSPISCKVNLLPETQPFPVTKVQEGSKEVINALHLSSSDESSDDTDSAEPIREILKKKSNDTIVSVEQPLHDKESSSDTVVQVSENSKDEYEHIKDAHSLESSDNALLKEQNHTSVPLLTSDDRAVENTSESLSKVEPSEASIRTPRKVEKMLVGINPSNIINTSYATPLRRRRRSDADASLILDPPSGFTDSVSLRSPSRRYGAESPLIAKDGNRMQGLKTTVPPMLDLSSYDKTDLEPIFKNTDGEENIVEVDCSIPCITTSDASALHTSDGSEEKKSDGEIKKADSSAVDSKIIDKIVGSLDEDSELAVRKSPARRGRRSSIDGVTDLLSPATPLRRSSRRSVTPSKFGTPVLESVPEVSEKKTPVKRILKKSHSTISDDADKSITSIFSDQPSSDVDEAINTPLNGRRGRRKSIDSGTPIASPAATPSTPVRRSRRVSATIPDPLQVIAEEIAENIQDETATATPSKTLIKSQRKSRRSMAVPDLQPIPEDEKLATVFSLAAKTTQSTQKMTSDTGASVSKNVDLSVENSSMKPIKMLSLGNDYEIETGIEEKVRGRRRSSSSRRTSREAPFGRGIIAMTLHSTDTSEDENPIPVRQRRRSKWSSELSANSSIISIPKKPSSDSEEEDESIEEHPEELGVDDIPIEDIIPNEEEPSEEVPAKGTKLRNLRHWSPVQSSADELRKPSTSRRRSSAMSVGGSSLRVGLKRSRESFKLVSSEPEIEKEDQAPAVMNSKKKRKSGANN</sequence>
<feature type="region of interest" description="Disordered" evidence="3">
    <location>
        <begin position="1616"/>
        <end position="1656"/>
    </location>
</feature>
<dbReference type="CTD" id="32971"/>
<proteinExistence type="predicted"/>
<dbReference type="InterPro" id="IPR052620">
    <property type="entry name" value="ELYS/MEL-28_NucAsmblyFactor"/>
</dbReference>
<feature type="compositionally biased region" description="Polar residues" evidence="3">
    <location>
        <begin position="1204"/>
        <end position="1215"/>
    </location>
</feature>
<dbReference type="PANTHER" id="PTHR21583">
    <property type="entry name" value="ELYS PROTEIN"/>
    <property type="match status" value="1"/>
</dbReference>
<feature type="compositionally biased region" description="Basic and acidic residues" evidence="3">
    <location>
        <begin position="2021"/>
        <end position="2036"/>
    </location>
</feature>
<evidence type="ECO:0000259" key="4">
    <source>
        <dbReference type="Pfam" id="PF13934"/>
    </source>
</evidence>
<protein>
    <submittedName>
        <fullName evidence="7">Protein ELYS</fullName>
    </submittedName>
</protein>
<accession>A0A8B7PHL0</accession>
<dbReference type="InterPro" id="IPR032040">
    <property type="entry name" value="ELYS-bb"/>
</dbReference>